<evidence type="ECO:0000313" key="2">
    <source>
        <dbReference type="EMBL" id="ESU44524.1"/>
    </source>
</evidence>
<dbReference type="VEuPathDB" id="GiardiaDB:GL50581_565"/>
<evidence type="ECO:0000256" key="1">
    <source>
        <dbReference type="SAM" id="MobiDB-lite"/>
    </source>
</evidence>
<sequence length="2884" mass="321702">VDGGEETEGSRSVTSPSIPIIFNSLRQVKPYPNLVCSMKQCSGKTGMPPTRGLVYPNPFWPAMGACCLRTSFSLDYQDAMLLLFRALERTTNLPIVHLDDMIVCYTTAFQRLSVLGVDDSGFNISFTEPTRGADLVTDELPPKSNFSELSMGLPNTVPLRHTTMQAFTSNPLDLLGLATRFYDFLKFQAKLHSEIQALIYCLHRIKAWSSSSVVQTSNDSFHKQARDYLGTYLTTSLQSINAMLRECPLLTDAYLSKMVCISLLRQLELLDSIVWNDILEELLDVANSGIENCGVLLILYDQVDYRSTGLDGSHSGSHLIYLTNTMKSLIHGLLLGWYTLRGYRVNLLRQLGRLDDACAEARELIKLTTTSMQGEKRRDGSFCTCVFDTHSLKPLDLSTNRAEPLDSIMLAAQQTNFIPVHSKACNGFVQFSPPFHFEPDSSTSSFSSQNAIASTQTIKLLSLRDIYTSSSFVSNPLLESDSHSESTNASIIHLQTSPFDKQHALQKAQVQSTSAKAEDLESRYRALSDTGSTGCPVHSVSSKHVDYRLIYLLTILEAGHDDEAFEYLISGVFRSNLFSRLRANLDHGTVTAPGKIAYSRFEVQNSGGYHYHAVGVPTEFSSAHCPIYYRHHSEGISCCQHLGDHSQECVDDYFDITTKPSSSSSVHSSALQDVHTHYKKRRPHSVQPCPVSRNSKDCNCFTTHSFLAQHNRLLTSILYQRAYKHINHILTSKHGSFRNNRTLTKLSLGRLKPSTHFINSIKMSFDPKLLMIIDSYFLGQIRGPLSRILFYGPYYHFKCIGDKPHASLDDVQDVLDIASSSSHNPELLQSQSIWFNYHAQSNQSGITTTVSYSTIDSPASTFLCIPETKTAKSILHTTPLTTVTATYTLLLLILKRRATWANKLAHSIFAERMLGCDCALSSMLLEKSMNVMDLSMAWPKKCLRLKIIPSMLLTDVGVRPAIPSTKLLHLAFSTNPYVLEYLLAKAVLPSKVALHGLTLLFDVSMCTDPDYLLAAQYPEESLQFAAYRQSMRAWQDRYCKQSEERQSISATDTKSASQTDPKDKELRKNAAMLRLSERRKALFQLAQDQRRLEAAVYVSEFGGLWGSDALYLQIHTLAEKLAIDSGTMAGIPFSFYIRSLRVITLGLADECEGRALHKEDLQLSSHGYLHIAALDFLLQAYIQYLQFEASSALKSLVLHNSIVTNSCVADTTDNTELVDIKDVKDTINALTDTNGLLKESFYRKWKAMWRATLLQFKGYPSYLFLRSTQAMKELFYHLIFSHRHLPTPDRPGMLSYVNPLLCLLNTNAQFQDVMSLVPMVPSDKNGLLQLLQGYLTAFMSGPRKELFSVPCIESQQISIYFDMPILAVLFSLTIVSTLELKSSFAPGSILLELNRLTTFSTAADTTASTSLLVHSANDLSHYYISPMNKTRKHVSLTILNCMTFGMLSKKNDTEEAREANNDSASPNTAAFIANRDAYKALQESTRDTLSTWINTKVLPTIKSSSSSMQSIPNAQYDVRAKRKPARHAKSSNYQHRRLPPQRAQELQQSLNIDDVLLSSFHIDDDNDIYKSFLRNPGLCLRLSRLQRTQYFGLTTLRITLEIEDIIERMLVSVNYSISDLILIYLLAKASDYANEELSMSYIYDSDVNLDYQCPASPFGSATVPLIYYLVEKGQDEVLMLLMERVISALSYRDYLSNMKEPSVVSASLASPEDFCGYSLSLADDVLIELDHDDDTILSEGDASSPLLVYLAARRKARLGLSSSLDIDAFITPSMSSFGGTHKLATYEAQAKVLDIPLSKAEIDALYTAKAISKQEVEICMNPLWVNTVGSTKLLRSSVDSLVHCCYKGETLLHAASKRDHLQIIELILLLFPLNCYDLLRSFYAILLNHSSNALRLFIVSPLHSFLDSTRDVTGDVKDLTPTADTDNPECKRLLQSSITAAYGLSDMPNILSNSFSYDFNPLIKLSLSESLPSSLTNHGSLADKLKDFQELISSNHYYSFLSWAHLIRTLQPFCSGTMGGVSCLTCYYAKTNTCKKSTLFKYLSFAKTPSFTGDKQDKRYQPSTMQKLLAQQCYFSGNSLHGCIGLLLSAKIDMRICTIQSMKIYNVVGAFSRTFVMEHLPIKTPEQRTELSYPDPIILLKHLPHVYQALSARRLQNNSNLNSMIFDRFCTPLSTPLIMAAQYGSPVCHVLCAIITSMTASTTADDLLSNPTTLKAYINHRDAYGLTALHHATILFIRAFISVIKSNILPIISLGLSVTAPYPPLYKPETIIFDNEFACSILTSSRANIKALILAGADPEIPDATGVRCCDRLIAMLLEMNMILFPPEYAVTRFHEDQPTDILMQLIAWSETHHKPSRGDATLNPDSSLTIRMPILVEAKHVNWREELVRIYIKQLQDSGHIKKDALPEDGACSHLALTLRVQLTIDTHPKISSVSSAMQVIIQSNCTRVISELSIVLSVFLGLPSYQDRGQAFIGDTVLSPSPQFTPAPAEIVPLPFCGVTADGIQQYLDLWLPASQYEVEGRPSPSSSIPMQELLLWGYSLYSVYGLRECRLIDEFHAKWSVVDNTFLPWDPHMYHLDTPIDGGVTFSSTTLPAADQLPPLLHSLSLESATSRLTLGDSRIVYRKTRDCHSSCQYVSTSRLRNHVWRRISARALTSSCSSDDGNATHHIDISNTGSAIVDAITMSMSHTLLQSSLLEFPNWKLSNIDILALLKESLVICFHEEEACIASNGLESPCASITYRDVLCLSNPADDSVLLALRAVFRRARVLSVLADSVCPRSTLLFCSPDDLCFPSAWTLSQCFVEQKLLVDLSETRGCDDHPTGSTDELYMSIALLDITSNKAPRPTEAGLSDKVCSADTMNKKLALFTPNRLGFVRLQSKQN</sequence>
<evidence type="ECO:0000313" key="3">
    <source>
        <dbReference type="Proteomes" id="UP000018040"/>
    </source>
</evidence>
<gene>
    <name evidence="2" type="ORF">GSB_151608</name>
</gene>
<comment type="caution">
    <text evidence="2">The sequence shown here is derived from an EMBL/GenBank/DDBJ whole genome shotgun (WGS) entry which is preliminary data.</text>
</comment>
<dbReference type="VEuPathDB" id="GiardiaDB:QR46_1999"/>
<organism evidence="2 3">
    <name type="scientific">Giardia intestinalis</name>
    <name type="common">Giardia lamblia</name>
    <dbReference type="NCBI Taxonomy" id="5741"/>
    <lineage>
        <taxon>Eukaryota</taxon>
        <taxon>Metamonada</taxon>
        <taxon>Diplomonadida</taxon>
        <taxon>Hexamitidae</taxon>
        <taxon>Giardiinae</taxon>
        <taxon>Giardia</taxon>
    </lineage>
</organism>
<feature type="compositionally biased region" description="Polar residues" evidence="1">
    <location>
        <begin position="1047"/>
        <end position="1059"/>
    </location>
</feature>
<feature type="compositionally biased region" description="Basic residues" evidence="1">
    <location>
        <begin position="1520"/>
        <end position="1539"/>
    </location>
</feature>
<name>V6U0Z0_GIAIN</name>
<reference evidence="3" key="1">
    <citation type="submission" date="2012-02" db="EMBL/GenBank/DDBJ databases">
        <title>Genome sequencing of Giardia lamblia Genotypes A2 and B isolates (DH and GS) and comparative analysis with the genomes of Genotypes A1 and E (WB and Pig).</title>
        <authorList>
            <person name="Adam R."/>
            <person name="Dahlstrom E."/>
            <person name="Martens C."/>
            <person name="Bruno D."/>
            <person name="Barbian K."/>
            <person name="Porcella S.F."/>
            <person name="Nash T."/>
        </authorList>
    </citation>
    <scope>NUCLEOTIDE SEQUENCE</scope>
    <source>
        <strain evidence="3">GS</strain>
    </source>
</reference>
<feature type="region of interest" description="Disordered" evidence="1">
    <location>
        <begin position="1045"/>
        <end position="1064"/>
    </location>
</feature>
<protein>
    <recommendedName>
        <fullName evidence="4">Ankyrin repeat protein</fullName>
    </recommendedName>
</protein>
<feature type="region of interest" description="Disordered" evidence="1">
    <location>
        <begin position="1518"/>
        <end position="1540"/>
    </location>
</feature>
<dbReference type="VEuPathDB" id="GiardiaDB:QR46_1998"/>
<dbReference type="Proteomes" id="UP000018040">
    <property type="component" value="Unassembled WGS sequence"/>
</dbReference>
<dbReference type="OrthoDB" id="10257368at2759"/>
<reference evidence="2 3" key="2">
    <citation type="journal article" date="2013" name="Genome Biol. Evol.">
        <title>Genome sequencing of Giardia lamblia genotypes A2 and B isolates (DH and GS) and comparative analysis with the genomes of genotypes A1 and E (WB and Pig).</title>
        <authorList>
            <person name="Adam R.D."/>
            <person name="Dahlstrom E.W."/>
            <person name="Martens C.A."/>
            <person name="Bruno D.P."/>
            <person name="Barbian K.D."/>
            <person name="Ricklefs S.M."/>
            <person name="Hernandez M.M."/>
            <person name="Narla N.P."/>
            <person name="Patel R.B."/>
            <person name="Porcella S.F."/>
            <person name="Nash T.E."/>
        </authorList>
    </citation>
    <scope>NUCLEOTIDE SEQUENCE [LARGE SCALE GENOMIC DNA]</scope>
    <source>
        <strain evidence="2 3">GS</strain>
    </source>
</reference>
<dbReference type="EMBL" id="AHHH01000021">
    <property type="protein sequence ID" value="ESU44524.1"/>
    <property type="molecule type" value="Genomic_DNA"/>
</dbReference>
<feature type="non-terminal residue" evidence="2">
    <location>
        <position position="1"/>
    </location>
</feature>
<proteinExistence type="predicted"/>
<accession>V6U0Z0</accession>
<dbReference type="VEuPathDB" id="GiardiaDB:GL50803_0041304"/>
<evidence type="ECO:0008006" key="4">
    <source>
        <dbReference type="Google" id="ProtNLM"/>
    </source>
</evidence>
<dbReference type="VEuPathDB" id="GiardiaDB:DHA2_153395"/>